<evidence type="ECO:0000313" key="2">
    <source>
        <dbReference type="EMBL" id="CAE8666831.1"/>
    </source>
</evidence>
<reference evidence="2" key="1">
    <citation type="submission" date="2021-02" db="EMBL/GenBank/DDBJ databases">
        <authorList>
            <person name="Dougan E. K."/>
            <person name="Rhodes N."/>
            <person name="Thang M."/>
            <person name="Chan C."/>
        </authorList>
    </citation>
    <scope>NUCLEOTIDE SEQUENCE</scope>
</reference>
<feature type="transmembrane region" description="Helical" evidence="1">
    <location>
        <begin position="20"/>
        <end position="39"/>
    </location>
</feature>
<evidence type="ECO:0000313" key="3">
    <source>
        <dbReference type="Proteomes" id="UP000626109"/>
    </source>
</evidence>
<keyword evidence="1" id="KW-1133">Transmembrane helix</keyword>
<keyword evidence="1" id="KW-0812">Transmembrane</keyword>
<keyword evidence="1" id="KW-0472">Membrane</keyword>
<gene>
    <name evidence="2" type="ORF">PGLA2088_LOCUS16407</name>
</gene>
<proteinExistence type="predicted"/>
<evidence type="ECO:0000256" key="1">
    <source>
        <dbReference type="SAM" id="Phobius"/>
    </source>
</evidence>
<name>A0A813J706_POLGL</name>
<comment type="caution">
    <text evidence="2">The sequence shown here is derived from an EMBL/GenBank/DDBJ whole genome shotgun (WGS) entry which is preliminary data.</text>
</comment>
<dbReference type="AlphaFoldDB" id="A0A813J706"/>
<organism evidence="2 3">
    <name type="scientific">Polarella glacialis</name>
    <name type="common">Dinoflagellate</name>
    <dbReference type="NCBI Taxonomy" id="89957"/>
    <lineage>
        <taxon>Eukaryota</taxon>
        <taxon>Sar</taxon>
        <taxon>Alveolata</taxon>
        <taxon>Dinophyceae</taxon>
        <taxon>Suessiales</taxon>
        <taxon>Suessiaceae</taxon>
        <taxon>Polarella</taxon>
    </lineage>
</organism>
<dbReference type="EMBL" id="CAJNNW010020742">
    <property type="protein sequence ID" value="CAE8666831.1"/>
    <property type="molecule type" value="Genomic_DNA"/>
</dbReference>
<dbReference type="Proteomes" id="UP000626109">
    <property type="component" value="Unassembled WGS sequence"/>
</dbReference>
<accession>A0A813J706</accession>
<feature type="transmembrane region" description="Helical" evidence="1">
    <location>
        <begin position="93"/>
        <end position="111"/>
    </location>
</feature>
<protein>
    <submittedName>
        <fullName evidence="2">Uncharacterized protein</fullName>
    </submittedName>
</protein>
<sequence length="278" mass="30548">MGFHGALHGLDKEVRLLGGYLLVLAVLHIAILVGDWSYLSLCSAYDENMMQYVLSKFVPPSPLRPADRAALQQLTYFSVEAVDKVTGNFNITAWYYALAGVWAAAVLYVAVEALRLSQVMEFGVLGLGPHFGLDQWDEVLNHEAIRRHKLKEFRSKFLDDALLPLVEADVAESGLGSSARAGYGAALMASVAEVMKAQQEDLEEWSTGEENYEYTQPQKAIQAETSNMKDPFLEVGEFDAEPDEAEAEAEAEAFHAALAERLAAEDDSPEAILDRAFG</sequence>